<proteinExistence type="predicted"/>
<dbReference type="EMBL" id="CM055732">
    <property type="protein sequence ID" value="KAJ8011444.1"/>
    <property type="molecule type" value="Genomic_DNA"/>
</dbReference>
<organism evidence="1 2">
    <name type="scientific">Dallia pectoralis</name>
    <name type="common">Alaska blackfish</name>
    <dbReference type="NCBI Taxonomy" id="75939"/>
    <lineage>
        <taxon>Eukaryota</taxon>
        <taxon>Metazoa</taxon>
        <taxon>Chordata</taxon>
        <taxon>Craniata</taxon>
        <taxon>Vertebrata</taxon>
        <taxon>Euteleostomi</taxon>
        <taxon>Actinopterygii</taxon>
        <taxon>Neopterygii</taxon>
        <taxon>Teleostei</taxon>
        <taxon>Protacanthopterygii</taxon>
        <taxon>Esociformes</taxon>
        <taxon>Umbridae</taxon>
        <taxon>Dallia</taxon>
    </lineage>
</organism>
<protein>
    <submittedName>
        <fullName evidence="1">Uncharacterized protein</fullName>
    </submittedName>
</protein>
<accession>A0ACC2H661</accession>
<dbReference type="Proteomes" id="UP001157502">
    <property type="component" value="Chromosome 5"/>
</dbReference>
<evidence type="ECO:0000313" key="1">
    <source>
        <dbReference type="EMBL" id="KAJ8011444.1"/>
    </source>
</evidence>
<name>A0ACC2H661_DALPE</name>
<gene>
    <name evidence="1" type="ORF">DPEC_G00058280</name>
</gene>
<reference evidence="1" key="1">
    <citation type="submission" date="2021-05" db="EMBL/GenBank/DDBJ databases">
        <authorList>
            <person name="Pan Q."/>
            <person name="Jouanno E."/>
            <person name="Zahm M."/>
            <person name="Klopp C."/>
            <person name="Cabau C."/>
            <person name="Louis A."/>
            <person name="Berthelot C."/>
            <person name="Parey E."/>
            <person name="Roest Crollius H."/>
            <person name="Montfort J."/>
            <person name="Robinson-Rechavi M."/>
            <person name="Bouchez O."/>
            <person name="Lampietro C."/>
            <person name="Lopez Roques C."/>
            <person name="Donnadieu C."/>
            <person name="Postlethwait J."/>
            <person name="Bobe J."/>
            <person name="Dillon D."/>
            <person name="Chandos A."/>
            <person name="von Hippel F."/>
            <person name="Guiguen Y."/>
        </authorList>
    </citation>
    <scope>NUCLEOTIDE SEQUENCE</scope>
    <source>
        <strain evidence="1">YG-Jan2019</strain>
    </source>
</reference>
<evidence type="ECO:0000313" key="2">
    <source>
        <dbReference type="Proteomes" id="UP001157502"/>
    </source>
</evidence>
<comment type="caution">
    <text evidence="1">The sequence shown here is derived from an EMBL/GenBank/DDBJ whole genome shotgun (WGS) entry which is preliminary data.</text>
</comment>
<sequence>MSTALETTGFLLGVASWLITGASLGNDYWKISSVSGSVVINIRQYENLWHSCAKSSTGVAECRDFQSLLDLPGHIQASRALMIIALLLGLASMVISLLGLKCIKIGKATSETKGKITVVGGVLFILAGLCVMICCSWYAARIVQEFNNPMFGGTSFELGTGLFMGWGGASLAILGGLLLTCACKRAQSDKPKSGYNPANHSKPMYSLGTKSEPEGRAYV</sequence>
<keyword evidence="2" id="KW-1185">Reference proteome</keyword>